<evidence type="ECO:0000259" key="7">
    <source>
        <dbReference type="Pfam" id="PF07686"/>
    </source>
</evidence>
<proteinExistence type="predicted"/>
<evidence type="ECO:0000313" key="9">
    <source>
        <dbReference type="Proteomes" id="UP000694425"/>
    </source>
</evidence>
<organism evidence="8 9">
    <name type="scientific">Neovison vison</name>
    <name type="common">American mink</name>
    <name type="synonym">Mustela vison</name>
    <dbReference type="NCBI Taxonomy" id="452646"/>
    <lineage>
        <taxon>Eukaryota</taxon>
        <taxon>Metazoa</taxon>
        <taxon>Chordata</taxon>
        <taxon>Craniata</taxon>
        <taxon>Vertebrata</taxon>
        <taxon>Euteleostomi</taxon>
        <taxon>Mammalia</taxon>
        <taxon>Eutheria</taxon>
        <taxon>Laurasiatheria</taxon>
        <taxon>Carnivora</taxon>
        <taxon>Caniformia</taxon>
        <taxon>Musteloidea</taxon>
        <taxon>Mustelidae</taxon>
        <taxon>Mustelinae</taxon>
        <taxon>Neogale</taxon>
    </lineage>
</organism>
<protein>
    <submittedName>
        <fullName evidence="8">Fc mu receptor</fullName>
    </submittedName>
</protein>
<dbReference type="PANTHER" id="PTHR11860:SF59">
    <property type="entry name" value="FAS APOPTOTIC INHIBITORY MOLECULE 3"/>
    <property type="match status" value="1"/>
</dbReference>
<evidence type="ECO:0000256" key="5">
    <source>
        <dbReference type="SAM" id="Phobius"/>
    </source>
</evidence>
<dbReference type="GeneTree" id="ENSGT00940000162282"/>
<accession>A0A8C7AYN1</accession>
<feature type="transmembrane region" description="Helical" evidence="5">
    <location>
        <begin position="255"/>
        <end position="275"/>
    </location>
</feature>
<sequence>MGLELWLGTGLPLCYLSFPAVAGALKILPEVKMEGVLGGSITIECPLPQMHLRLYLCREMAKTRGCATVVSSKNFVKEEYKERVTLKPCPDRNLFLVEVTELTKSDSGVYACGTGMNTDQGKTQLVTLTVFSEYEPFWEEEPMPEPPPWLHKFLHMPVENHLFLLSPAVTTPAERTEAPPEIHSSPTTPTSHYLRVSRASSVAAANPPTFLPSTRASETSAPEGLLKPQTASYNYHTRLHRAFHQDPLPGLEGQGFHILVPTTLALILVALLGLLMKRVIQRRKALSRRVRRAALRMRALEASQRPPTQRPRASQPRSQNIYSACPRRARAADAEGEPGAGEVPLPGLRASAPPAAPQVSEALWLHAPSLKTSCEYTSLYFKPAAKAEDTDADDYVNIPCLTHLASCPPGPRPWCQ</sequence>
<dbReference type="AlphaFoldDB" id="A0A8C7AYN1"/>
<keyword evidence="2 5" id="KW-0812">Transmembrane</keyword>
<dbReference type="GO" id="GO:0005654">
    <property type="term" value="C:nucleoplasm"/>
    <property type="evidence" value="ECO:0007669"/>
    <property type="project" value="Ensembl"/>
</dbReference>
<evidence type="ECO:0000256" key="4">
    <source>
        <dbReference type="SAM" id="MobiDB-lite"/>
    </source>
</evidence>
<dbReference type="Proteomes" id="UP000694425">
    <property type="component" value="Unplaced"/>
</dbReference>
<dbReference type="Ensembl" id="ENSNVIT00000017910.1">
    <property type="protein sequence ID" value="ENSNVIP00000015347.1"/>
    <property type="gene ID" value="ENSNVIG00000012031.1"/>
</dbReference>
<reference evidence="8" key="1">
    <citation type="submission" date="2025-08" db="UniProtKB">
        <authorList>
            <consortium name="Ensembl"/>
        </authorList>
    </citation>
    <scope>IDENTIFICATION</scope>
</reference>
<feature type="domain" description="Immunoglobulin V-set" evidence="7">
    <location>
        <begin position="32"/>
        <end position="130"/>
    </location>
</feature>
<evidence type="ECO:0000256" key="2">
    <source>
        <dbReference type="ARBA" id="ARBA00022692"/>
    </source>
</evidence>
<dbReference type="GO" id="GO:0005813">
    <property type="term" value="C:centrosome"/>
    <property type="evidence" value="ECO:0007669"/>
    <property type="project" value="Ensembl"/>
</dbReference>
<reference evidence="8" key="2">
    <citation type="submission" date="2025-09" db="UniProtKB">
        <authorList>
            <consortium name="Ensembl"/>
        </authorList>
    </citation>
    <scope>IDENTIFICATION</scope>
</reference>
<evidence type="ECO:0000313" key="8">
    <source>
        <dbReference type="Ensembl" id="ENSNVIP00000015347.1"/>
    </source>
</evidence>
<feature type="signal peptide" evidence="6">
    <location>
        <begin position="1"/>
        <end position="24"/>
    </location>
</feature>
<feature type="chain" id="PRO_5034650081" evidence="6">
    <location>
        <begin position="25"/>
        <end position="416"/>
    </location>
</feature>
<dbReference type="InterPro" id="IPR050671">
    <property type="entry name" value="CD300_family_receptors"/>
</dbReference>
<feature type="compositionally biased region" description="Low complexity" evidence="4">
    <location>
        <begin position="196"/>
        <end position="205"/>
    </location>
</feature>
<dbReference type="GO" id="GO:0032588">
    <property type="term" value="C:trans-Golgi network membrane"/>
    <property type="evidence" value="ECO:0007669"/>
    <property type="project" value="Ensembl"/>
</dbReference>
<dbReference type="PANTHER" id="PTHR11860">
    <property type="entry name" value="POLYMERIC-IMMUNOGLOBULIN RECEPTOR"/>
    <property type="match status" value="1"/>
</dbReference>
<dbReference type="InterPro" id="IPR013106">
    <property type="entry name" value="Ig_V-set"/>
</dbReference>
<dbReference type="InterPro" id="IPR036179">
    <property type="entry name" value="Ig-like_dom_sf"/>
</dbReference>
<dbReference type="CDD" id="cd05716">
    <property type="entry name" value="IgV_pIgR_like"/>
    <property type="match status" value="1"/>
</dbReference>
<feature type="region of interest" description="Disordered" evidence="4">
    <location>
        <begin position="297"/>
        <end position="352"/>
    </location>
</feature>
<keyword evidence="6" id="KW-0732">Signal</keyword>
<keyword evidence="5" id="KW-1133">Transmembrane helix</keyword>
<dbReference type="GO" id="GO:0005886">
    <property type="term" value="C:plasma membrane"/>
    <property type="evidence" value="ECO:0007669"/>
    <property type="project" value="Ensembl"/>
</dbReference>
<feature type="compositionally biased region" description="Polar residues" evidence="4">
    <location>
        <begin position="305"/>
        <end position="322"/>
    </location>
</feature>
<comment type="subcellular location">
    <subcellularLocation>
        <location evidence="1">Membrane</location>
    </subcellularLocation>
</comment>
<dbReference type="Gene3D" id="2.60.40.10">
    <property type="entry name" value="Immunoglobulins"/>
    <property type="match status" value="1"/>
</dbReference>
<dbReference type="GO" id="GO:0031901">
    <property type="term" value="C:early endosome membrane"/>
    <property type="evidence" value="ECO:0007669"/>
    <property type="project" value="Ensembl"/>
</dbReference>
<feature type="region of interest" description="Disordered" evidence="4">
    <location>
        <begin position="173"/>
        <end position="227"/>
    </location>
</feature>
<name>A0A8C7AYN1_NEOVI</name>
<keyword evidence="9" id="KW-1185">Reference proteome</keyword>
<dbReference type="SUPFAM" id="SSF48726">
    <property type="entry name" value="Immunoglobulin"/>
    <property type="match status" value="1"/>
</dbReference>
<dbReference type="GO" id="GO:0002172">
    <property type="term" value="F:high-affinity IgM receptor activity"/>
    <property type="evidence" value="ECO:0007669"/>
    <property type="project" value="Ensembl"/>
</dbReference>
<dbReference type="InterPro" id="IPR013783">
    <property type="entry name" value="Ig-like_fold"/>
</dbReference>
<evidence type="ECO:0000256" key="1">
    <source>
        <dbReference type="ARBA" id="ARBA00004370"/>
    </source>
</evidence>
<dbReference type="GO" id="GO:0005765">
    <property type="term" value="C:lysosomal membrane"/>
    <property type="evidence" value="ECO:0007669"/>
    <property type="project" value="Ensembl"/>
</dbReference>
<dbReference type="GO" id="GO:0001790">
    <property type="term" value="F:polymeric immunoglobulin binding"/>
    <property type="evidence" value="ECO:0007669"/>
    <property type="project" value="Ensembl"/>
</dbReference>
<dbReference type="GO" id="GO:0160006">
    <property type="term" value="P:Fc receptor-mediated immune complex endocytosis"/>
    <property type="evidence" value="ECO:0007669"/>
    <property type="project" value="Ensembl"/>
</dbReference>
<evidence type="ECO:0000256" key="3">
    <source>
        <dbReference type="ARBA" id="ARBA00023136"/>
    </source>
</evidence>
<keyword evidence="3 5" id="KW-0472">Membrane</keyword>
<dbReference type="Pfam" id="PF07686">
    <property type="entry name" value="V-set"/>
    <property type="match status" value="1"/>
</dbReference>
<evidence type="ECO:0000256" key="6">
    <source>
        <dbReference type="SAM" id="SignalP"/>
    </source>
</evidence>
<feature type="compositionally biased region" description="Polar residues" evidence="4">
    <location>
        <begin position="211"/>
        <end position="220"/>
    </location>
</feature>